<evidence type="ECO:0000313" key="6">
    <source>
        <dbReference type="Proteomes" id="UP001575652"/>
    </source>
</evidence>
<keyword evidence="2" id="KW-0547">Nucleotide-binding</keyword>
<dbReference type="CDD" id="cd03293">
    <property type="entry name" value="ABC_NrtD_SsuB_transporters"/>
    <property type="match status" value="1"/>
</dbReference>
<evidence type="ECO:0000256" key="1">
    <source>
        <dbReference type="ARBA" id="ARBA00022448"/>
    </source>
</evidence>
<evidence type="ECO:0000259" key="4">
    <source>
        <dbReference type="PROSITE" id="PS50893"/>
    </source>
</evidence>
<dbReference type="SMART" id="SM00382">
    <property type="entry name" value="AAA"/>
    <property type="match status" value="1"/>
</dbReference>
<dbReference type="InterPro" id="IPR027417">
    <property type="entry name" value="P-loop_NTPase"/>
</dbReference>
<keyword evidence="1" id="KW-0813">Transport</keyword>
<keyword evidence="3 5" id="KW-0067">ATP-binding</keyword>
<keyword evidence="6" id="KW-1185">Reference proteome</keyword>
<dbReference type="InterPro" id="IPR017871">
    <property type="entry name" value="ABC_transporter-like_CS"/>
</dbReference>
<dbReference type="RefSeq" id="WP_373970823.1">
    <property type="nucleotide sequence ID" value="NZ_JBHDLJ010000002.1"/>
</dbReference>
<feature type="domain" description="ABC transporter" evidence="4">
    <location>
        <begin position="21"/>
        <end position="253"/>
    </location>
</feature>
<dbReference type="PANTHER" id="PTHR42788">
    <property type="entry name" value="TAURINE IMPORT ATP-BINDING PROTEIN-RELATED"/>
    <property type="match status" value="1"/>
</dbReference>
<sequence>MEHTTSPATIATPHPEQEAVVELHDLRKSYGKGSAAVPILDGVNFEVRRGEFVCVVGPSGSGKTTLLKCIAGLLRPTAGRTVFEGEEVTEPPAKLAVVFQDYSRSLLPWMTIRRNVALPLKNKFAKAEREARIEEALESVGLAGKGHLYPWQMSGGMQQRAAIARGLAYQPDVLLMDEPFAAVDAQTRIDLEDLVLEIRAKYNTTVLFVTHDIDEAVYLADRVIVLSGAPTSVSHNIPVDLPSPRHQVDTKREPRFGELRAFVFEQIQAAKSNAVRNRADA</sequence>
<dbReference type="InterPro" id="IPR003439">
    <property type="entry name" value="ABC_transporter-like_ATP-bd"/>
</dbReference>
<dbReference type="Pfam" id="PF00005">
    <property type="entry name" value="ABC_tran"/>
    <property type="match status" value="1"/>
</dbReference>
<evidence type="ECO:0000256" key="3">
    <source>
        <dbReference type="ARBA" id="ARBA00022840"/>
    </source>
</evidence>
<dbReference type="SUPFAM" id="SSF52540">
    <property type="entry name" value="P-loop containing nucleoside triphosphate hydrolases"/>
    <property type="match status" value="1"/>
</dbReference>
<dbReference type="Gene3D" id="3.40.50.300">
    <property type="entry name" value="P-loop containing nucleotide triphosphate hydrolases"/>
    <property type="match status" value="1"/>
</dbReference>
<dbReference type="PROSITE" id="PS50893">
    <property type="entry name" value="ABC_TRANSPORTER_2"/>
    <property type="match status" value="1"/>
</dbReference>
<dbReference type="PROSITE" id="PS00211">
    <property type="entry name" value="ABC_TRANSPORTER_1"/>
    <property type="match status" value="1"/>
</dbReference>
<comment type="caution">
    <text evidence="5">The sequence shown here is derived from an EMBL/GenBank/DDBJ whole genome shotgun (WGS) entry which is preliminary data.</text>
</comment>
<name>A0ABV4UJB5_9MICC</name>
<dbReference type="InterPro" id="IPR003593">
    <property type="entry name" value="AAA+_ATPase"/>
</dbReference>
<dbReference type="EMBL" id="JBHDLJ010000002">
    <property type="protein sequence ID" value="MFB0833658.1"/>
    <property type="molecule type" value="Genomic_DNA"/>
</dbReference>
<accession>A0ABV4UJB5</accession>
<gene>
    <name evidence="5" type="ORF">ACETWP_03575</name>
</gene>
<protein>
    <submittedName>
        <fullName evidence="5">ABC transporter ATP-binding protein</fullName>
    </submittedName>
</protein>
<proteinExistence type="predicted"/>
<evidence type="ECO:0000313" key="5">
    <source>
        <dbReference type="EMBL" id="MFB0833658.1"/>
    </source>
</evidence>
<evidence type="ECO:0000256" key="2">
    <source>
        <dbReference type="ARBA" id="ARBA00022741"/>
    </source>
</evidence>
<reference evidence="5 6" key="1">
    <citation type="submission" date="2024-09" db="EMBL/GenBank/DDBJ databases">
        <authorList>
            <person name="Salinas-Garcia M.A."/>
            <person name="Prieme A."/>
        </authorList>
    </citation>
    <scope>NUCLEOTIDE SEQUENCE [LARGE SCALE GENOMIC DNA]</scope>
    <source>
        <strain evidence="5 6">DSM 21081</strain>
    </source>
</reference>
<dbReference type="GO" id="GO:0005524">
    <property type="term" value="F:ATP binding"/>
    <property type="evidence" value="ECO:0007669"/>
    <property type="project" value="UniProtKB-KW"/>
</dbReference>
<dbReference type="InterPro" id="IPR050166">
    <property type="entry name" value="ABC_transporter_ATP-bind"/>
</dbReference>
<organism evidence="5 6">
    <name type="scientific">Arthrobacter halodurans</name>
    <dbReference type="NCBI Taxonomy" id="516699"/>
    <lineage>
        <taxon>Bacteria</taxon>
        <taxon>Bacillati</taxon>
        <taxon>Actinomycetota</taxon>
        <taxon>Actinomycetes</taxon>
        <taxon>Micrococcales</taxon>
        <taxon>Micrococcaceae</taxon>
        <taxon>Arthrobacter</taxon>
    </lineage>
</organism>
<dbReference type="Proteomes" id="UP001575652">
    <property type="component" value="Unassembled WGS sequence"/>
</dbReference>
<dbReference type="PANTHER" id="PTHR42788:SF13">
    <property type="entry name" value="ALIPHATIC SULFONATES IMPORT ATP-BINDING PROTEIN SSUB"/>
    <property type="match status" value="1"/>
</dbReference>